<dbReference type="InterPro" id="IPR036615">
    <property type="entry name" value="Mur_ligase_C_dom_sf"/>
</dbReference>
<dbReference type="PANTHER" id="PTHR33393:SF13">
    <property type="entry name" value="PGA BIOSYNTHESIS PROTEIN CAPA"/>
    <property type="match status" value="1"/>
</dbReference>
<evidence type="ECO:0000313" key="3">
    <source>
        <dbReference type="EMBL" id="TGE15371.1"/>
    </source>
</evidence>
<feature type="domain" description="Capsule synthesis protein CapA" evidence="2">
    <location>
        <begin position="757"/>
        <end position="1011"/>
    </location>
</feature>
<dbReference type="SUPFAM" id="SSF53244">
    <property type="entry name" value="MurD-like peptide ligases, peptide-binding domain"/>
    <property type="match status" value="1"/>
</dbReference>
<sequence length="1014" mass="114015">MIFNRQSIEALLEGDWYREPKDDWQVDNIVASHAQAREDYQNQHQSLFVAMNHDTWRRHTNESGKWNDTHPTTLYAAQYINGVIATEPIPQLNDAIPQFIVSDTYEALNTLAHTVYNDFDATLIATTGSRGVKTINTLLKELLIENDHTIVTKQYDHTSVALLTALASANRNTEYVISEATYEALTANQSHQFAHYVPDTAIFSMVEANNNQTEDEVAAGYYRLINTMFVDSNVILNSDSPAFEKLYQMIDSDKLNVVTYGFTPNSDVFVLRHKQVGDYAQVKANVLGENADFQTKLKETEDIRHILGALAILKVSYIPLYMAVGYIKSFIPLEERQQVAQYTTHKGALYNMVETDSAPTMDGIVEAFQQLQNQTTYTEGRTLAIIGSVADLSDDNKAAQYQALAEEIIQADIDLVWGYGEDAALYLKHLPEKKVVGHYQSIDQLAQSVAHILENGDHVLIKGNVHSEDWYGLQDRIIKYAGQPPVIPDVEIPLPHSTGYGAATFNMSTGQKVAQYGNQRVTQNQGAGNLLIIHRILNLLFAKKLHRSQTFTPDNQSIEASKIKNAIPLEAGDEVELDDILSAAIINGAPNALTMLANTVLGSGENSLNMVKGMVQALGLNASVAENITGRHSRAVEQKVTLGNLFVIGKLLFTNYPAVRDMLSRSSYTFKNSTYKARTNLFDYGLISHGLFYGEENSIGIVRSKFNGETYITITIGARSAFHRDAMIYRSLSQVLDFDIKRPRIENIRKIKYEPYKINILGDTYFGESYVDVTEDQALQTLLTSRTPDYSFEKIRPILEKSDFNICNFEAPIFDIENTYLQQRLSNVRRANEKGTLETLKQENIDLITLASPHTMDSDDEGLHRTLELLEAHDIHAIGAAHQQKDAEKPFVIYVNNQRYMIFNAHAYQSENYYTYNRYAIGSERGIACFNPFMYEQMSVAKREDPTTKIIVIAHWGSESNSEFSLTRQRIQAKRLSEAGADIIIGHGARHMQGIEQLDKTTILYDIGSGGVQW</sequence>
<organism evidence="3 4">
    <name type="scientific">Staphylococcus petrasii</name>
    <dbReference type="NCBI Taxonomy" id="1276936"/>
    <lineage>
        <taxon>Bacteria</taxon>
        <taxon>Bacillati</taxon>
        <taxon>Bacillota</taxon>
        <taxon>Bacilli</taxon>
        <taxon>Bacillales</taxon>
        <taxon>Staphylococcaceae</taxon>
        <taxon>Staphylococcus</taxon>
    </lineage>
</organism>
<comment type="caution">
    <text evidence="3">The sequence shown here is derived from an EMBL/GenBank/DDBJ whole genome shotgun (WGS) entry which is preliminary data.</text>
</comment>
<dbReference type="InterPro" id="IPR012338">
    <property type="entry name" value="Beta-lactam/transpept-like"/>
</dbReference>
<protein>
    <recommendedName>
        <fullName evidence="2">Capsule synthesis protein CapA domain-containing protein</fullName>
    </recommendedName>
</protein>
<dbReference type="RefSeq" id="WP_135377882.1">
    <property type="nucleotide sequence ID" value="NZ_SRLS01000022.1"/>
</dbReference>
<dbReference type="InterPro" id="IPR013221">
    <property type="entry name" value="Mur_ligase_cen"/>
</dbReference>
<dbReference type="Gene3D" id="3.90.190.20">
    <property type="entry name" value="Mur ligase, C-terminal domain"/>
    <property type="match status" value="1"/>
</dbReference>
<dbReference type="InterPro" id="IPR001967">
    <property type="entry name" value="Peptidase_S11_N"/>
</dbReference>
<reference evidence="3 4" key="1">
    <citation type="submission" date="2019-04" db="EMBL/GenBank/DDBJ databases">
        <title>Genomic characterization of Staphylococcus petrasii strains.</title>
        <authorList>
            <person name="Vrbovska V."/>
            <person name="Kovarovic V."/>
            <person name="Maslanova I."/>
            <person name="Indrakova A."/>
            <person name="Petras P."/>
            <person name="Sedo O."/>
            <person name="Svec P."/>
            <person name="Fisarova L."/>
            <person name="Sedlacek I."/>
            <person name="Doskar J."/>
            <person name="Pantucek R."/>
        </authorList>
    </citation>
    <scope>NUCLEOTIDE SEQUENCE [LARGE SCALE GENOMIC DNA]</scope>
    <source>
        <strain evidence="3 4">P5404</strain>
    </source>
</reference>
<dbReference type="SUPFAM" id="SSF56300">
    <property type="entry name" value="Metallo-dependent phosphatases"/>
    <property type="match status" value="1"/>
</dbReference>
<evidence type="ECO:0000313" key="4">
    <source>
        <dbReference type="Proteomes" id="UP000297598"/>
    </source>
</evidence>
<dbReference type="InterPro" id="IPR036565">
    <property type="entry name" value="Mur-like_cat_sf"/>
</dbReference>
<dbReference type="SUPFAM" id="SSF56601">
    <property type="entry name" value="beta-lactamase/transpeptidase-like"/>
    <property type="match status" value="1"/>
</dbReference>
<dbReference type="Pfam" id="PF09587">
    <property type="entry name" value="PGA_cap"/>
    <property type="match status" value="1"/>
</dbReference>
<dbReference type="InterPro" id="IPR019079">
    <property type="entry name" value="Capsule_synth_CapA"/>
</dbReference>
<dbReference type="SUPFAM" id="SSF53623">
    <property type="entry name" value="MurD-like peptide ligases, catalytic domain"/>
    <property type="match status" value="1"/>
</dbReference>
<keyword evidence="4" id="KW-1185">Reference proteome</keyword>
<comment type="similarity">
    <text evidence="1">Belongs to the CapA family.</text>
</comment>
<dbReference type="EMBL" id="SRLS01000022">
    <property type="protein sequence ID" value="TGE15371.1"/>
    <property type="molecule type" value="Genomic_DNA"/>
</dbReference>
<dbReference type="Gene3D" id="3.40.710.10">
    <property type="entry name" value="DD-peptidase/beta-lactamase superfamily"/>
    <property type="match status" value="1"/>
</dbReference>
<gene>
    <name evidence="3" type="ORF">BJR09_11460</name>
</gene>
<dbReference type="InterPro" id="IPR052169">
    <property type="entry name" value="CW_Biosynth-Accessory"/>
</dbReference>
<dbReference type="Gene3D" id="3.40.1190.10">
    <property type="entry name" value="Mur-like, catalytic domain"/>
    <property type="match status" value="1"/>
</dbReference>
<dbReference type="SMART" id="SM00854">
    <property type="entry name" value="PGA_cap"/>
    <property type="match status" value="1"/>
</dbReference>
<evidence type="ECO:0000259" key="2">
    <source>
        <dbReference type="SMART" id="SM00854"/>
    </source>
</evidence>
<dbReference type="Pfam" id="PF02875">
    <property type="entry name" value="Mur_ligase_C"/>
    <property type="match status" value="1"/>
</dbReference>
<evidence type="ECO:0000256" key="1">
    <source>
        <dbReference type="ARBA" id="ARBA00005662"/>
    </source>
</evidence>
<name>A0ABY2KSN7_9STAP</name>
<proteinExistence type="inferred from homology"/>
<dbReference type="InterPro" id="IPR004101">
    <property type="entry name" value="Mur_ligase_C"/>
</dbReference>
<dbReference type="InterPro" id="IPR029052">
    <property type="entry name" value="Metallo-depent_PP-like"/>
</dbReference>
<dbReference type="Pfam" id="PF08245">
    <property type="entry name" value="Mur_ligase_M"/>
    <property type="match status" value="1"/>
</dbReference>
<dbReference type="Proteomes" id="UP000297598">
    <property type="component" value="Unassembled WGS sequence"/>
</dbReference>
<dbReference type="PANTHER" id="PTHR33393">
    <property type="entry name" value="POLYGLUTAMINE SYNTHESIS ACCESSORY PROTEIN RV0574C-RELATED"/>
    <property type="match status" value="1"/>
</dbReference>
<dbReference type="Pfam" id="PF00768">
    <property type="entry name" value="Peptidase_S11"/>
    <property type="match status" value="1"/>
</dbReference>
<accession>A0ABY2KSN7</accession>